<keyword evidence="2" id="KW-1185">Reference proteome</keyword>
<dbReference type="AlphaFoldDB" id="A0A7I8DL12"/>
<dbReference type="EMBL" id="AP023368">
    <property type="protein sequence ID" value="BCJ97735.1"/>
    <property type="molecule type" value="Genomic_DNA"/>
</dbReference>
<organism evidence="1 2">
    <name type="scientific">Anaerocolumna chitinilytica</name>
    <dbReference type="NCBI Taxonomy" id="1727145"/>
    <lineage>
        <taxon>Bacteria</taxon>
        <taxon>Bacillati</taxon>
        <taxon>Bacillota</taxon>
        <taxon>Clostridia</taxon>
        <taxon>Lachnospirales</taxon>
        <taxon>Lachnospiraceae</taxon>
        <taxon>Anaerocolumna</taxon>
    </lineage>
</organism>
<reference evidence="1 2" key="2">
    <citation type="submission" date="2020-08" db="EMBL/GenBank/DDBJ databases">
        <authorList>
            <person name="Ueki A."/>
            <person name="Tonouchi A."/>
        </authorList>
    </citation>
    <scope>NUCLEOTIDE SEQUENCE [LARGE SCALE GENOMIC DNA]</scope>
    <source>
        <strain evidence="1 2">CTTW</strain>
    </source>
</reference>
<protein>
    <submittedName>
        <fullName evidence="1">Uncharacterized protein</fullName>
    </submittedName>
</protein>
<reference evidence="1 2" key="1">
    <citation type="submission" date="2020-08" db="EMBL/GenBank/DDBJ databases">
        <title>Draft genome sequencing of an Anaerocolumna strain isolated from anoxic soil subjected to BSD treatment.</title>
        <authorList>
            <person name="Uek A."/>
            <person name="Tonouchi A."/>
        </authorList>
    </citation>
    <scope>NUCLEOTIDE SEQUENCE [LARGE SCALE GENOMIC DNA]</scope>
    <source>
        <strain evidence="1 2">CTTW</strain>
    </source>
</reference>
<sequence>MKVTINQNMEISEDEIIINCSYLDDRLKQLIELIRQYSFSIILYKGNESYHVPLESIFYLKITFPSC</sequence>
<name>A0A7I8DL12_9FIRM</name>
<dbReference type="Proteomes" id="UP000515703">
    <property type="component" value="Chromosome"/>
</dbReference>
<evidence type="ECO:0000313" key="1">
    <source>
        <dbReference type="EMBL" id="BCJ97735.1"/>
    </source>
</evidence>
<dbReference type="KEGG" id="acht:bsdcttw_07760"/>
<dbReference type="RefSeq" id="WP_185258133.1">
    <property type="nucleotide sequence ID" value="NZ_AP023368.1"/>
</dbReference>
<accession>A0A7I8DL12</accession>
<proteinExistence type="predicted"/>
<gene>
    <name evidence="1" type="ORF">bsdcttw_07760</name>
</gene>
<evidence type="ECO:0000313" key="2">
    <source>
        <dbReference type="Proteomes" id="UP000515703"/>
    </source>
</evidence>